<feature type="compositionally biased region" description="Pro residues" evidence="1">
    <location>
        <begin position="213"/>
        <end position="261"/>
    </location>
</feature>
<name>A0ABW1G9J6_9ACTN</name>
<reference evidence="4" key="1">
    <citation type="journal article" date="2019" name="Int. J. Syst. Evol. Microbiol.">
        <title>The Global Catalogue of Microorganisms (GCM) 10K type strain sequencing project: providing services to taxonomists for standard genome sequencing and annotation.</title>
        <authorList>
            <consortium name="The Broad Institute Genomics Platform"/>
            <consortium name="The Broad Institute Genome Sequencing Center for Infectious Disease"/>
            <person name="Wu L."/>
            <person name="Ma J."/>
        </authorList>
    </citation>
    <scope>NUCLEOTIDE SEQUENCE [LARGE SCALE GENOMIC DNA]</scope>
    <source>
        <strain evidence="4">JCM 4816</strain>
    </source>
</reference>
<protein>
    <submittedName>
        <fullName evidence="3">Uncharacterized protein</fullName>
    </submittedName>
</protein>
<feature type="region of interest" description="Disordered" evidence="1">
    <location>
        <begin position="1"/>
        <end position="26"/>
    </location>
</feature>
<dbReference type="EMBL" id="JBHSQJ010000123">
    <property type="protein sequence ID" value="MFC5910615.1"/>
    <property type="molecule type" value="Genomic_DNA"/>
</dbReference>
<comment type="caution">
    <text evidence="3">The sequence shown here is derived from an EMBL/GenBank/DDBJ whole genome shotgun (WGS) entry which is preliminary data.</text>
</comment>
<feature type="transmembrane region" description="Helical" evidence="2">
    <location>
        <begin position="78"/>
        <end position="102"/>
    </location>
</feature>
<keyword evidence="2" id="KW-0812">Transmembrane</keyword>
<feature type="transmembrane region" description="Helical" evidence="2">
    <location>
        <begin position="109"/>
        <end position="126"/>
    </location>
</feature>
<evidence type="ECO:0000313" key="4">
    <source>
        <dbReference type="Proteomes" id="UP001596174"/>
    </source>
</evidence>
<keyword evidence="2" id="KW-0472">Membrane</keyword>
<organism evidence="3 4">
    <name type="scientific">Streptacidiphilus monticola</name>
    <dbReference type="NCBI Taxonomy" id="2161674"/>
    <lineage>
        <taxon>Bacteria</taxon>
        <taxon>Bacillati</taxon>
        <taxon>Actinomycetota</taxon>
        <taxon>Actinomycetes</taxon>
        <taxon>Kitasatosporales</taxon>
        <taxon>Streptomycetaceae</taxon>
        <taxon>Streptacidiphilus</taxon>
    </lineage>
</organism>
<dbReference type="Proteomes" id="UP001596174">
    <property type="component" value="Unassembled WGS sequence"/>
</dbReference>
<accession>A0ABW1G9J6</accession>
<proteinExistence type="predicted"/>
<keyword evidence="4" id="KW-1185">Reference proteome</keyword>
<dbReference type="RefSeq" id="WP_380588121.1">
    <property type="nucleotide sequence ID" value="NZ_JBHSQJ010000123.1"/>
</dbReference>
<feature type="transmembrane region" description="Helical" evidence="2">
    <location>
        <begin position="146"/>
        <end position="169"/>
    </location>
</feature>
<evidence type="ECO:0000256" key="1">
    <source>
        <dbReference type="SAM" id="MobiDB-lite"/>
    </source>
</evidence>
<sequence length="261" mass="26553">MSYPSQYPPPQPQLPPQGPVPPYGQPARAARSGAQIFLAVLAVVTAVLQFAVLVANLVEVGFAFLGSVVWSGSTWPHSWFSFAPSDLVFCLILVAAAVGAFLGKSWPGPVAAAVAAVQAVSIIFGFTRELGAPGYQTHYYEGGWNVTGNVLAGLVLVLSLALVVLGLLARPRSGPAGPRPAAPVPPGAMPQPHAYPQPGAASPYAYPSQPQGGPAPQPGAVPPSGPVPPQGAVPPGAVPPQPTTPPAQPQQQPPYGYPPAG</sequence>
<keyword evidence="2" id="KW-1133">Transmembrane helix</keyword>
<evidence type="ECO:0000256" key="2">
    <source>
        <dbReference type="SAM" id="Phobius"/>
    </source>
</evidence>
<feature type="transmembrane region" description="Helical" evidence="2">
    <location>
        <begin position="36"/>
        <end position="58"/>
    </location>
</feature>
<evidence type="ECO:0000313" key="3">
    <source>
        <dbReference type="EMBL" id="MFC5910615.1"/>
    </source>
</evidence>
<feature type="compositionally biased region" description="Pro residues" evidence="1">
    <location>
        <begin position="177"/>
        <end position="195"/>
    </location>
</feature>
<gene>
    <name evidence="3" type="ORF">ACFP3V_25790</name>
</gene>
<feature type="compositionally biased region" description="Pro residues" evidence="1">
    <location>
        <begin position="1"/>
        <end position="24"/>
    </location>
</feature>
<feature type="region of interest" description="Disordered" evidence="1">
    <location>
        <begin position="173"/>
        <end position="261"/>
    </location>
</feature>